<dbReference type="EMBL" id="FOSN01000001">
    <property type="protein sequence ID" value="SFK03576.1"/>
    <property type="molecule type" value="Genomic_DNA"/>
</dbReference>
<keyword evidence="2" id="KW-1185">Reference proteome</keyword>
<gene>
    <name evidence="1" type="ORF">SAMN05444581_101415</name>
</gene>
<accession>A0A1I3WAX6</accession>
<sequence length="727" mass="77515">MTTKSLGYCGADPVPSRAGRRLFLAAFIAAGAYCSATDVRAQSYVPSTISFQDLSGAPLVCVIGSSIDASPANPPAAPGAYYLTQPTGAGSGTGQWTLAGVSNVVQAIQIGGASGVSGFTTEPSGQPYINSANLSIYVIKTVPVGFSCANITYTMDNLGNFQRPLVNFPSGVVEATVWQTSVNSIPSPVLTLDTSNVDSFEIPLTITLSQGSTTLGKLGNPDGSSTFTRQTMITGPQDAGGSTSPFVTWLKTQPVGGAPTSFQNLALAAWPATPSRTTPQYPFASIISPNDYLNIRCLVSGNNQPNIPSNCTLNGDMANWYDPLNSYYEKEISSFFKNAYSAGNYALVVMGDNGTPTAPDASPSIPEQPWTVTGNTSCPAYLKPDSQSIVFTGSVSTTTKIVLCNPVGQVVNFPSTGIPASSIHKATSVPGSVQTYTIDLTQAEYAQFSQYKGWYFGQPSTGWVGQITGMKLLMRGTRPGYQMALNVIQGPSTTQTTATPCVFQTLTPCPSPNPSFTEWVFSNISWTTNNKWSETPSQMVFANDGAFASWDYYNGNTSLAKVARSIQRNIVNAFSRGIANCNNVTMNPANKKSIRTGLCSQVTSIILKPDAGQTPGGFTPSDQYWSNEGNWYPANGYQNYYSQYLHTAQLSGHNMFRPPNNLIMPTSHSNQNYVMGMAYGYGFDENPVYIPGSTPTYGNVPTKLDPIPSAWFATLPVTATITIGPYN</sequence>
<dbReference type="AlphaFoldDB" id="A0A1I3WAX6"/>
<evidence type="ECO:0000313" key="2">
    <source>
        <dbReference type="Proteomes" id="UP000198755"/>
    </source>
</evidence>
<name>A0A1I3WAX6_9HYPH</name>
<reference evidence="1 2" key="1">
    <citation type="submission" date="2016-10" db="EMBL/GenBank/DDBJ databases">
        <authorList>
            <person name="de Groot N.N."/>
        </authorList>
    </citation>
    <scope>NUCLEOTIDE SEQUENCE [LARGE SCALE GENOMIC DNA]</scope>
    <source>
        <strain evidence="1 2">NE2</strain>
    </source>
</reference>
<dbReference type="OrthoDB" id="7823038at2"/>
<protein>
    <submittedName>
        <fullName evidence="1">Uncharacterized protein</fullName>
    </submittedName>
</protein>
<dbReference type="RefSeq" id="WP_139223476.1">
    <property type="nucleotide sequence ID" value="NZ_FOSN01000001.1"/>
</dbReference>
<evidence type="ECO:0000313" key="1">
    <source>
        <dbReference type="EMBL" id="SFK03576.1"/>
    </source>
</evidence>
<proteinExistence type="predicted"/>
<organism evidence="1 2">
    <name type="scientific">Methylocapsa palsarum</name>
    <dbReference type="NCBI Taxonomy" id="1612308"/>
    <lineage>
        <taxon>Bacteria</taxon>
        <taxon>Pseudomonadati</taxon>
        <taxon>Pseudomonadota</taxon>
        <taxon>Alphaproteobacteria</taxon>
        <taxon>Hyphomicrobiales</taxon>
        <taxon>Beijerinckiaceae</taxon>
        <taxon>Methylocapsa</taxon>
    </lineage>
</organism>
<dbReference type="Proteomes" id="UP000198755">
    <property type="component" value="Unassembled WGS sequence"/>
</dbReference>